<evidence type="ECO:0000256" key="5">
    <source>
        <dbReference type="ARBA" id="ARBA00022989"/>
    </source>
</evidence>
<gene>
    <name evidence="8" type="ORF">PRMUPPPA20_06080</name>
</gene>
<comment type="caution">
    <text evidence="8">The sequence shown here is derived from an EMBL/GenBank/DDBJ whole genome shotgun (WGS) entry which is preliminary data.</text>
</comment>
<comment type="subcellular location">
    <subcellularLocation>
        <location evidence="1">Cell membrane</location>
        <topology evidence="1">Multi-pass membrane protein</topology>
    </subcellularLocation>
</comment>
<feature type="transmembrane region" description="Helical" evidence="7">
    <location>
        <begin position="318"/>
        <end position="342"/>
    </location>
</feature>
<feature type="transmembrane region" description="Helical" evidence="7">
    <location>
        <begin position="167"/>
        <end position="188"/>
    </location>
</feature>
<keyword evidence="5 7" id="KW-1133">Transmembrane helix</keyword>
<reference evidence="8" key="1">
    <citation type="submission" date="2021-08" db="EMBL/GenBank/DDBJ databases">
        <title>Prevotella lacticifex sp. nov., isolated from rumen of cow.</title>
        <authorList>
            <person name="Shinkai T."/>
            <person name="Ikeyama N."/>
            <person name="Kumagai M."/>
            <person name="Ohmori H."/>
            <person name="Sakamoto M."/>
            <person name="Ohkuma M."/>
            <person name="Mitsumori M."/>
        </authorList>
    </citation>
    <scope>NUCLEOTIDE SEQUENCE</scope>
    <source>
        <strain evidence="8">JCM 8259</strain>
    </source>
</reference>
<evidence type="ECO:0000256" key="7">
    <source>
        <dbReference type="SAM" id="Phobius"/>
    </source>
</evidence>
<evidence type="ECO:0000256" key="4">
    <source>
        <dbReference type="ARBA" id="ARBA00022692"/>
    </source>
</evidence>
<dbReference type="OMA" id="DLAFYWD"/>
<evidence type="ECO:0000256" key="2">
    <source>
        <dbReference type="ARBA" id="ARBA00007430"/>
    </source>
</evidence>
<evidence type="ECO:0000256" key="1">
    <source>
        <dbReference type="ARBA" id="ARBA00004651"/>
    </source>
</evidence>
<dbReference type="RefSeq" id="WP_013064607.1">
    <property type="nucleotide sequence ID" value="NZ_BPTT01000001.1"/>
</dbReference>
<protein>
    <submittedName>
        <fullName evidence="8">Lipopolysaccharide biosynthesis protein</fullName>
    </submittedName>
</protein>
<keyword evidence="3" id="KW-1003">Cell membrane</keyword>
<keyword evidence="6 7" id="KW-0472">Membrane</keyword>
<dbReference type="Pfam" id="PF13440">
    <property type="entry name" value="Polysacc_synt_3"/>
    <property type="match status" value="1"/>
</dbReference>
<feature type="transmembrane region" description="Helical" evidence="7">
    <location>
        <begin position="38"/>
        <end position="59"/>
    </location>
</feature>
<dbReference type="AlphaFoldDB" id="A0AA37I114"/>
<dbReference type="GO" id="GO:0005886">
    <property type="term" value="C:plasma membrane"/>
    <property type="evidence" value="ECO:0007669"/>
    <property type="project" value="UniProtKB-SubCell"/>
</dbReference>
<dbReference type="PANTHER" id="PTHR30250">
    <property type="entry name" value="PST FAMILY PREDICTED COLANIC ACID TRANSPORTER"/>
    <property type="match status" value="1"/>
</dbReference>
<feature type="transmembrane region" description="Helical" evidence="7">
    <location>
        <begin position="362"/>
        <end position="383"/>
    </location>
</feature>
<dbReference type="Proteomes" id="UP000887097">
    <property type="component" value="Unassembled WGS sequence"/>
</dbReference>
<keyword evidence="4 7" id="KW-0812">Transmembrane</keyword>
<evidence type="ECO:0000313" key="8">
    <source>
        <dbReference type="EMBL" id="GJG32499.1"/>
    </source>
</evidence>
<dbReference type="CDD" id="cd13127">
    <property type="entry name" value="MATE_tuaB_like"/>
    <property type="match status" value="1"/>
</dbReference>
<proteinExistence type="inferred from homology"/>
<sequence length="480" mass="54332">MKKSVSATIWSVLDRIWAQIISFFIGIVLARLLTPDDYGLVGISMVFIAFSNVFIEAGFSNALIRKLDRTNIDYSTAFHFNTLMGVAMYAVLYFGAPWIADYFDDKQLIPLTRLVSITVVLNSLCIVQNAILTAEFRMREQAIINIVSQIPSGLLAVYLAYIGWGIYALAVNTILASFIRTVMFWIVTKWWPSWEFSMESMRYLWGFGSKLIGANFLGTVFNEIYTLLIGKYVNKTDLGFYSKGRSLSTQPETICNGVIQKVSLPLLANVQNDANLLREKYRELTKMVTCVMTIISGILIVIAKPLIILLWGEAWVGSVIAFQLLLLASVIGYVQSLTLVLLQIVNQTGYTLKLEFLKKPVYLVVILLSIQYGMIGLLIAYVINSLWGTFVNMSAPQRYLSYSYFEQIKDVLIYVAAWIFGSILVWGFSLFVHPCYVVDIVFRMAIMAVIYVGFLGLMKDEVFMKYSKQIYLTCKNKLAL</sequence>
<organism evidence="8 9">
    <name type="scientific">Xylanibacter ruminicola</name>
    <name type="common">Prevotella ruminicola</name>
    <dbReference type="NCBI Taxonomy" id="839"/>
    <lineage>
        <taxon>Bacteria</taxon>
        <taxon>Pseudomonadati</taxon>
        <taxon>Bacteroidota</taxon>
        <taxon>Bacteroidia</taxon>
        <taxon>Bacteroidales</taxon>
        <taxon>Prevotellaceae</taxon>
        <taxon>Xylanibacter</taxon>
    </lineage>
</organism>
<accession>A0AA37I114</accession>
<feature type="transmembrane region" description="Helical" evidence="7">
    <location>
        <begin position="440"/>
        <end position="458"/>
    </location>
</feature>
<feature type="transmembrane region" description="Helical" evidence="7">
    <location>
        <begin position="287"/>
        <end position="312"/>
    </location>
</feature>
<name>A0AA37I114_XYLRU</name>
<comment type="similarity">
    <text evidence="2">Belongs to the polysaccharide synthase family.</text>
</comment>
<dbReference type="EMBL" id="BPTT01000001">
    <property type="protein sequence ID" value="GJG32499.1"/>
    <property type="molecule type" value="Genomic_DNA"/>
</dbReference>
<dbReference type="InterPro" id="IPR050833">
    <property type="entry name" value="Poly_Biosynth_Transport"/>
</dbReference>
<feature type="transmembrane region" description="Helical" evidence="7">
    <location>
        <begin position="111"/>
        <end position="131"/>
    </location>
</feature>
<evidence type="ECO:0000256" key="3">
    <source>
        <dbReference type="ARBA" id="ARBA00022475"/>
    </source>
</evidence>
<feature type="transmembrane region" description="Helical" evidence="7">
    <location>
        <begin position="12"/>
        <end position="32"/>
    </location>
</feature>
<dbReference type="GeneID" id="31499646"/>
<feature type="transmembrane region" description="Helical" evidence="7">
    <location>
        <begin position="80"/>
        <end position="99"/>
    </location>
</feature>
<dbReference type="PANTHER" id="PTHR30250:SF10">
    <property type="entry name" value="LIPOPOLYSACCHARIDE BIOSYNTHESIS PROTEIN WZXC"/>
    <property type="match status" value="1"/>
</dbReference>
<feature type="transmembrane region" description="Helical" evidence="7">
    <location>
        <begin position="411"/>
        <end position="433"/>
    </location>
</feature>
<evidence type="ECO:0000256" key="6">
    <source>
        <dbReference type="ARBA" id="ARBA00023136"/>
    </source>
</evidence>
<evidence type="ECO:0000313" key="9">
    <source>
        <dbReference type="Proteomes" id="UP000887097"/>
    </source>
</evidence>